<name>A0A6J6R840_9ZZZZ</name>
<organism evidence="2">
    <name type="scientific">freshwater metagenome</name>
    <dbReference type="NCBI Taxonomy" id="449393"/>
    <lineage>
        <taxon>unclassified sequences</taxon>
        <taxon>metagenomes</taxon>
        <taxon>ecological metagenomes</taxon>
    </lineage>
</organism>
<evidence type="ECO:0000256" key="1">
    <source>
        <dbReference type="SAM" id="MobiDB-lite"/>
    </source>
</evidence>
<reference evidence="2" key="1">
    <citation type="submission" date="2020-05" db="EMBL/GenBank/DDBJ databases">
        <authorList>
            <person name="Chiriac C."/>
            <person name="Salcher M."/>
            <person name="Ghai R."/>
            <person name="Kavagutti S V."/>
        </authorList>
    </citation>
    <scope>NUCLEOTIDE SEQUENCE</scope>
</reference>
<protein>
    <submittedName>
        <fullName evidence="2">Unannotated protein</fullName>
    </submittedName>
</protein>
<dbReference type="PROSITE" id="PS51257">
    <property type="entry name" value="PROKAR_LIPOPROTEIN"/>
    <property type="match status" value="1"/>
</dbReference>
<accession>A0A6J6R840</accession>
<gene>
    <name evidence="2" type="ORF">UFOPK2579_01914</name>
</gene>
<feature type="region of interest" description="Disordered" evidence="1">
    <location>
        <begin position="135"/>
        <end position="156"/>
    </location>
</feature>
<dbReference type="AlphaFoldDB" id="A0A6J6R840"/>
<evidence type="ECO:0000313" key="2">
    <source>
        <dbReference type="EMBL" id="CAB4720101.1"/>
    </source>
</evidence>
<sequence length="156" mass="16521">MGARWAKPALGAALLVVVACSNAFGRAETVHNYRPDLPPDSLVACRPLPDGLRLDFPHQVRSDDVVGVGGAARRRLVVQWDLLDEQAVRELLDAALAGAGLDPADAVVEPLPDGGPQYVVRGTITLTLPVGRESDDGACASPYTTKDFPADLEQAR</sequence>
<proteinExistence type="predicted"/>
<dbReference type="EMBL" id="CAEZXR010000246">
    <property type="protein sequence ID" value="CAB4720101.1"/>
    <property type="molecule type" value="Genomic_DNA"/>
</dbReference>